<evidence type="ECO:0000256" key="1">
    <source>
        <dbReference type="ARBA" id="ARBA00023015"/>
    </source>
</evidence>
<keyword evidence="1" id="KW-0805">Transcription regulation</keyword>
<evidence type="ECO:0000313" key="5">
    <source>
        <dbReference type="Proteomes" id="UP000580568"/>
    </source>
</evidence>
<dbReference type="AlphaFoldDB" id="A0A6V8SGV7"/>
<accession>A0A6V8SGV7</accession>
<evidence type="ECO:0000313" key="4">
    <source>
        <dbReference type="EMBL" id="GFP76444.1"/>
    </source>
</evidence>
<dbReference type="InterPro" id="IPR001034">
    <property type="entry name" value="DeoR_HTH"/>
</dbReference>
<dbReference type="PANTHER" id="PTHR30363:SF56">
    <property type="entry name" value="TRANSCRIPTIONAL REGULATOR, DEOR FAMILY"/>
    <property type="match status" value="1"/>
</dbReference>
<dbReference type="Pfam" id="PF08220">
    <property type="entry name" value="HTH_DeoR"/>
    <property type="match status" value="1"/>
</dbReference>
<sequence>MIVSDKWNKVMDYLRRNKAATIQEIMDKFNMSKSTVRRGLIELEELKLVKRTRGGVEIIEQEVDFSMTLKEAFEKNKEEKIKIAKLAASLIKDNDFVFIDSGSTCYYLIDYITAKDVTIVTNGILHIQKLFEKGINTYVLGGYAKPSDNIILGEDTEKKISMMNFDTCFLGTIGIDAEKGFTTVVSFDGEIKKAVIKASHKCYVLADSSKFNLRKFYSYGELTEATVITDRKVDFESDKLNIIYAE</sequence>
<evidence type="ECO:0000259" key="3">
    <source>
        <dbReference type="PROSITE" id="PS51000"/>
    </source>
</evidence>
<dbReference type="PRINTS" id="PR00037">
    <property type="entry name" value="HTHLACR"/>
</dbReference>
<dbReference type="EMBL" id="BLZR01000001">
    <property type="protein sequence ID" value="GFP76444.1"/>
    <property type="molecule type" value="Genomic_DNA"/>
</dbReference>
<dbReference type="InterPro" id="IPR036388">
    <property type="entry name" value="WH-like_DNA-bd_sf"/>
</dbReference>
<dbReference type="Pfam" id="PF00455">
    <property type="entry name" value="DeoRC"/>
    <property type="match status" value="1"/>
</dbReference>
<protein>
    <submittedName>
        <fullName evidence="4">HTH-type transcriptional repressor GlcR</fullName>
    </submittedName>
</protein>
<keyword evidence="2" id="KW-0804">Transcription</keyword>
<dbReference type="Proteomes" id="UP000580568">
    <property type="component" value="Unassembled WGS sequence"/>
</dbReference>
<comment type="caution">
    <text evidence="4">The sequence shown here is derived from an EMBL/GenBank/DDBJ whole genome shotgun (WGS) entry which is preliminary data.</text>
</comment>
<proteinExistence type="predicted"/>
<dbReference type="SMART" id="SM00420">
    <property type="entry name" value="HTH_DEOR"/>
    <property type="match status" value="1"/>
</dbReference>
<dbReference type="InterPro" id="IPR036390">
    <property type="entry name" value="WH_DNA-bd_sf"/>
</dbReference>
<dbReference type="SUPFAM" id="SSF100950">
    <property type="entry name" value="NagB/RpiA/CoA transferase-like"/>
    <property type="match status" value="1"/>
</dbReference>
<dbReference type="RefSeq" id="WP_183277870.1">
    <property type="nucleotide sequence ID" value="NZ_BLZR01000001.1"/>
</dbReference>
<dbReference type="InterPro" id="IPR014036">
    <property type="entry name" value="DeoR-like_C"/>
</dbReference>
<dbReference type="PROSITE" id="PS51000">
    <property type="entry name" value="HTH_DEOR_2"/>
    <property type="match status" value="1"/>
</dbReference>
<feature type="domain" description="HTH deoR-type" evidence="3">
    <location>
        <begin position="3"/>
        <end position="58"/>
    </location>
</feature>
<dbReference type="GO" id="GO:0003700">
    <property type="term" value="F:DNA-binding transcription factor activity"/>
    <property type="evidence" value="ECO:0007669"/>
    <property type="project" value="InterPro"/>
</dbReference>
<dbReference type="Gene3D" id="1.10.10.10">
    <property type="entry name" value="Winged helix-like DNA-binding domain superfamily/Winged helix DNA-binding domain"/>
    <property type="match status" value="1"/>
</dbReference>
<dbReference type="SMART" id="SM01134">
    <property type="entry name" value="DeoRC"/>
    <property type="match status" value="1"/>
</dbReference>
<evidence type="ECO:0000256" key="2">
    <source>
        <dbReference type="ARBA" id="ARBA00023163"/>
    </source>
</evidence>
<reference evidence="4 5" key="1">
    <citation type="submission" date="2020-07" db="EMBL/GenBank/DDBJ databases">
        <title>A new beta-1,3-glucan-decomposing anaerobic bacterium isolated from anoxic soil subjected to biological soil disinfestation.</title>
        <authorList>
            <person name="Ueki A."/>
            <person name="Tonouchi A."/>
        </authorList>
    </citation>
    <scope>NUCLEOTIDE SEQUENCE [LARGE SCALE GENOMIC DNA]</scope>
    <source>
        <strain evidence="4 5">TW1</strain>
    </source>
</reference>
<organism evidence="4 5">
    <name type="scientific">Clostridium fungisolvens</name>
    <dbReference type="NCBI Taxonomy" id="1604897"/>
    <lineage>
        <taxon>Bacteria</taxon>
        <taxon>Bacillati</taxon>
        <taxon>Bacillota</taxon>
        <taxon>Clostridia</taxon>
        <taxon>Eubacteriales</taxon>
        <taxon>Clostridiaceae</taxon>
        <taxon>Clostridium</taxon>
    </lineage>
</organism>
<gene>
    <name evidence="4" type="ORF">bsdtw1_02547</name>
</gene>
<dbReference type="InterPro" id="IPR037171">
    <property type="entry name" value="NagB/RpiA_transferase-like"/>
</dbReference>
<dbReference type="PANTHER" id="PTHR30363">
    <property type="entry name" value="HTH-TYPE TRANSCRIPTIONAL REGULATOR SRLR-RELATED"/>
    <property type="match status" value="1"/>
</dbReference>
<keyword evidence="5" id="KW-1185">Reference proteome</keyword>
<dbReference type="SUPFAM" id="SSF46785">
    <property type="entry name" value="Winged helix' DNA-binding domain"/>
    <property type="match status" value="1"/>
</dbReference>
<dbReference type="InterPro" id="IPR050313">
    <property type="entry name" value="Carb_Metab_HTH_regulators"/>
</dbReference>
<dbReference type="Gene3D" id="3.40.50.1360">
    <property type="match status" value="1"/>
</dbReference>
<name>A0A6V8SGV7_9CLOT</name>